<keyword evidence="3 8" id="KW-0813">Transport</keyword>
<keyword evidence="5 8" id="KW-0812">Transmembrane</keyword>
<comment type="caution">
    <text evidence="10">The sequence shown here is derived from an EMBL/GenBank/DDBJ whole genome shotgun (WGS) entry which is preliminary data.</text>
</comment>
<evidence type="ECO:0000313" key="10">
    <source>
        <dbReference type="EMBL" id="ETZ18813.1"/>
    </source>
</evidence>
<evidence type="ECO:0000256" key="8">
    <source>
        <dbReference type="RuleBase" id="RU363032"/>
    </source>
</evidence>
<comment type="similarity">
    <text evidence="2">Belongs to the binding-protein-dependent transport system permease family. CysTW subfamily.</text>
</comment>
<dbReference type="InterPro" id="IPR000515">
    <property type="entry name" value="MetI-like"/>
</dbReference>
<name>W6TJF2_9SPIR</name>
<feature type="transmembrane region" description="Helical" evidence="8">
    <location>
        <begin position="89"/>
        <end position="109"/>
    </location>
</feature>
<feature type="transmembrane region" description="Helical" evidence="8">
    <location>
        <begin position="57"/>
        <end position="77"/>
    </location>
</feature>
<dbReference type="Proteomes" id="UP000019148">
    <property type="component" value="Unassembled WGS sequence"/>
</dbReference>
<keyword evidence="7 8" id="KW-0472">Membrane</keyword>
<protein>
    <submittedName>
        <fullName evidence="10">Spermidine/putrescine transport system permease protein potB</fullName>
    </submittedName>
</protein>
<dbReference type="EMBL" id="AZIT01000001">
    <property type="protein sequence ID" value="ETZ18813.1"/>
    <property type="molecule type" value="Genomic_DNA"/>
</dbReference>
<evidence type="ECO:0000256" key="5">
    <source>
        <dbReference type="ARBA" id="ARBA00022692"/>
    </source>
</evidence>
<dbReference type="PANTHER" id="PTHR42929">
    <property type="entry name" value="INNER MEMBRANE ABC TRANSPORTER PERMEASE PROTEIN YDCU-RELATED-RELATED"/>
    <property type="match status" value="1"/>
</dbReference>
<dbReference type="GO" id="GO:0005886">
    <property type="term" value="C:plasma membrane"/>
    <property type="evidence" value="ECO:0007669"/>
    <property type="project" value="UniProtKB-SubCell"/>
</dbReference>
<feature type="transmembrane region" description="Helical" evidence="8">
    <location>
        <begin position="240"/>
        <end position="258"/>
    </location>
</feature>
<dbReference type="SUPFAM" id="SSF161098">
    <property type="entry name" value="MetI-like"/>
    <property type="match status" value="1"/>
</dbReference>
<feature type="transmembrane region" description="Helical" evidence="8">
    <location>
        <begin position="7"/>
        <end position="30"/>
    </location>
</feature>
<gene>
    <name evidence="10" type="ORF">BDCR2A_00786</name>
</gene>
<evidence type="ECO:0000256" key="6">
    <source>
        <dbReference type="ARBA" id="ARBA00022989"/>
    </source>
</evidence>
<dbReference type="GO" id="GO:0055085">
    <property type="term" value="P:transmembrane transport"/>
    <property type="evidence" value="ECO:0007669"/>
    <property type="project" value="InterPro"/>
</dbReference>
<organism evidence="10 11">
    <name type="scientific">Borrelia duttonii CR2A</name>
    <dbReference type="NCBI Taxonomy" id="1432657"/>
    <lineage>
        <taxon>Bacteria</taxon>
        <taxon>Pseudomonadati</taxon>
        <taxon>Spirochaetota</taxon>
        <taxon>Spirochaetia</taxon>
        <taxon>Spirochaetales</taxon>
        <taxon>Borreliaceae</taxon>
        <taxon>Borrelia</taxon>
    </lineage>
</organism>
<dbReference type="PATRIC" id="fig|1432657.3.peg.774"/>
<keyword evidence="6 8" id="KW-1133">Transmembrane helix</keyword>
<evidence type="ECO:0000256" key="4">
    <source>
        <dbReference type="ARBA" id="ARBA00022475"/>
    </source>
</evidence>
<evidence type="ECO:0000256" key="1">
    <source>
        <dbReference type="ARBA" id="ARBA00004651"/>
    </source>
</evidence>
<evidence type="ECO:0000256" key="3">
    <source>
        <dbReference type="ARBA" id="ARBA00022448"/>
    </source>
</evidence>
<dbReference type="AlphaFoldDB" id="W6TJF2"/>
<evidence type="ECO:0000256" key="2">
    <source>
        <dbReference type="ARBA" id="ARBA00007069"/>
    </source>
</evidence>
<keyword evidence="4" id="KW-1003">Cell membrane</keyword>
<evidence type="ECO:0000256" key="7">
    <source>
        <dbReference type="ARBA" id="ARBA00023136"/>
    </source>
</evidence>
<reference evidence="10 11" key="1">
    <citation type="submission" date="2013-12" db="EMBL/GenBank/DDBJ databases">
        <title>Comparative genomics of relapsing fever spirochetes.</title>
        <authorList>
            <person name="Schwan T.G."/>
            <person name="Raffel S.J."/>
            <person name="Porcella S.F."/>
        </authorList>
    </citation>
    <scope>NUCLEOTIDE SEQUENCE [LARGE SCALE GENOMIC DNA]</scope>
    <source>
        <strain evidence="10 11">CR2A</strain>
    </source>
</reference>
<proteinExistence type="inferred from homology"/>
<accession>W6TJF2</accession>
<evidence type="ECO:0000259" key="9">
    <source>
        <dbReference type="PROSITE" id="PS50928"/>
    </source>
</evidence>
<dbReference type="PANTHER" id="PTHR42929:SF1">
    <property type="entry name" value="INNER MEMBRANE ABC TRANSPORTER PERMEASE PROTEIN YDCU-RELATED"/>
    <property type="match status" value="1"/>
</dbReference>
<dbReference type="Pfam" id="PF00528">
    <property type="entry name" value="BPD_transp_1"/>
    <property type="match status" value="1"/>
</dbReference>
<feature type="transmembrane region" description="Helical" evidence="8">
    <location>
        <begin position="180"/>
        <end position="210"/>
    </location>
</feature>
<dbReference type="InterPro" id="IPR035906">
    <property type="entry name" value="MetI-like_sf"/>
</dbReference>
<feature type="domain" description="ABC transmembrane type-1" evidence="9">
    <location>
        <begin position="53"/>
        <end position="257"/>
    </location>
</feature>
<dbReference type="PROSITE" id="PS50928">
    <property type="entry name" value="ABC_TM1"/>
    <property type="match status" value="1"/>
</dbReference>
<dbReference type="RefSeq" id="WP_051410703.1">
    <property type="nucleotide sequence ID" value="NZ_AZIT01000001.1"/>
</dbReference>
<feature type="transmembrane region" description="Helical" evidence="8">
    <location>
        <begin position="138"/>
        <end position="159"/>
    </location>
</feature>
<evidence type="ECO:0000313" key="11">
    <source>
        <dbReference type="Proteomes" id="UP000019148"/>
    </source>
</evidence>
<sequence length="283" mass="32982">MNKIMLTLYSFFLLIFIIFPLVIIITLGFLNERNEFTFANFIRLLEPSYLRIFSRSINFALITTIFCILIGYPTAWFISMSKKSTQNNLIIMIILPMWINTLLRSYAWIRILGKNGIINNLFIAMGFKPMDLLYNEKAVIIGMIYNFLPFMILPIYIGLSKIKYEYIEAARDLGARMWQILIYIKIPLTLSYLATGIIMVFIPSITVFIISDLLGGSKQILLGNLIEKQFLFVPDWNTGSAISFILMIVIVIFNLTIIKLMQKNRKKYEVLTCLKYLKILFYF</sequence>
<comment type="subcellular location">
    <subcellularLocation>
        <location evidence="1 8">Cell membrane</location>
        <topology evidence="1 8">Multi-pass membrane protein</topology>
    </subcellularLocation>
</comment>
<dbReference type="Gene3D" id="1.10.3720.10">
    <property type="entry name" value="MetI-like"/>
    <property type="match status" value="1"/>
</dbReference>
<dbReference type="CDD" id="cd06261">
    <property type="entry name" value="TM_PBP2"/>
    <property type="match status" value="1"/>
</dbReference>